<evidence type="ECO:0000256" key="4">
    <source>
        <dbReference type="PROSITE-ProRule" id="PRU00175"/>
    </source>
</evidence>
<evidence type="ECO:0000256" key="3">
    <source>
        <dbReference type="ARBA" id="ARBA00022833"/>
    </source>
</evidence>
<dbReference type="InterPro" id="IPR047153">
    <property type="entry name" value="TRIM45/56/19-like"/>
</dbReference>
<dbReference type="Pfam" id="PF13639">
    <property type="entry name" value="zf-RING_2"/>
    <property type="match status" value="1"/>
</dbReference>
<dbReference type="Gene3D" id="3.30.40.10">
    <property type="entry name" value="Zinc/RING finger domain, C3HC4 (zinc finger)"/>
    <property type="match status" value="1"/>
</dbReference>
<dbReference type="InterPro" id="IPR000315">
    <property type="entry name" value="Znf_B-box"/>
</dbReference>
<dbReference type="GO" id="GO:0006513">
    <property type="term" value="P:protein monoubiquitination"/>
    <property type="evidence" value="ECO:0007669"/>
    <property type="project" value="TreeGrafter"/>
</dbReference>
<dbReference type="Pfam" id="PF00643">
    <property type="entry name" value="zf-B_box"/>
    <property type="match status" value="1"/>
</dbReference>
<dbReference type="GO" id="GO:0008270">
    <property type="term" value="F:zinc ion binding"/>
    <property type="evidence" value="ECO:0007669"/>
    <property type="project" value="UniProtKB-KW"/>
</dbReference>
<dbReference type="EMBL" id="JAHLQT010012015">
    <property type="protein sequence ID" value="KAG7171574.1"/>
    <property type="molecule type" value="Genomic_DNA"/>
</dbReference>
<comment type="caution">
    <text evidence="7">The sequence shown here is derived from an EMBL/GenBank/DDBJ whole genome shotgun (WGS) entry which is preliminary data.</text>
</comment>
<accession>A0A8J5N1P1</accession>
<dbReference type="SUPFAM" id="SSF57845">
    <property type="entry name" value="B-box zinc-binding domain"/>
    <property type="match status" value="1"/>
</dbReference>
<dbReference type="Gene3D" id="3.30.160.60">
    <property type="entry name" value="Classic Zinc Finger"/>
    <property type="match status" value="1"/>
</dbReference>
<dbReference type="InterPro" id="IPR013083">
    <property type="entry name" value="Znf_RING/FYVE/PHD"/>
</dbReference>
<protein>
    <submittedName>
        <fullName evidence="7">Tripartite motif-containing protein 59-like 1</fullName>
    </submittedName>
</protein>
<dbReference type="SUPFAM" id="SSF57850">
    <property type="entry name" value="RING/U-box"/>
    <property type="match status" value="1"/>
</dbReference>
<organism evidence="7 8">
    <name type="scientific">Homarus americanus</name>
    <name type="common">American lobster</name>
    <dbReference type="NCBI Taxonomy" id="6706"/>
    <lineage>
        <taxon>Eukaryota</taxon>
        <taxon>Metazoa</taxon>
        <taxon>Ecdysozoa</taxon>
        <taxon>Arthropoda</taxon>
        <taxon>Crustacea</taxon>
        <taxon>Multicrustacea</taxon>
        <taxon>Malacostraca</taxon>
        <taxon>Eumalacostraca</taxon>
        <taxon>Eucarida</taxon>
        <taxon>Decapoda</taxon>
        <taxon>Pleocyemata</taxon>
        <taxon>Astacidea</taxon>
        <taxon>Nephropoidea</taxon>
        <taxon>Nephropidae</taxon>
        <taxon>Homarus</taxon>
    </lineage>
</organism>
<dbReference type="PANTHER" id="PTHR25462:SF229">
    <property type="entry name" value="TRANSCRIPTION INTERMEDIARY FACTOR 1-BETA"/>
    <property type="match status" value="1"/>
</dbReference>
<reference evidence="7" key="1">
    <citation type="journal article" date="2021" name="Sci. Adv.">
        <title>The American lobster genome reveals insights on longevity, neural, and immune adaptations.</title>
        <authorList>
            <person name="Polinski J.M."/>
            <person name="Zimin A.V."/>
            <person name="Clark K.F."/>
            <person name="Kohn A.B."/>
            <person name="Sadowski N."/>
            <person name="Timp W."/>
            <person name="Ptitsyn A."/>
            <person name="Khanna P."/>
            <person name="Romanova D.Y."/>
            <person name="Williams P."/>
            <person name="Greenwood S.J."/>
            <person name="Moroz L.L."/>
            <person name="Walt D.R."/>
            <person name="Bodnar A.G."/>
        </authorList>
    </citation>
    <scope>NUCLEOTIDE SEQUENCE</scope>
    <source>
        <strain evidence="7">GMGI-L3</strain>
    </source>
</reference>
<proteinExistence type="predicted"/>
<evidence type="ECO:0000259" key="6">
    <source>
        <dbReference type="PROSITE" id="PS50089"/>
    </source>
</evidence>
<dbReference type="GO" id="GO:0061630">
    <property type="term" value="F:ubiquitin protein ligase activity"/>
    <property type="evidence" value="ECO:0007669"/>
    <property type="project" value="TreeGrafter"/>
</dbReference>
<evidence type="ECO:0000313" key="8">
    <source>
        <dbReference type="Proteomes" id="UP000747542"/>
    </source>
</evidence>
<dbReference type="InterPro" id="IPR017907">
    <property type="entry name" value="Znf_RING_CS"/>
</dbReference>
<sequence>MEGRSVSLRNLAALDEDTRPSVVLPVYGNLLCCIMLVDAKHVQLCTVPSLGRVGRAPTVQIPRVDHMLTGTANNHLPPVYSRLLKMEYMEVTCGICELQFHDDNNARNLPCGHSLCTSCVDELLTRDKKCPECRINITVSTSQELPIGYTLMRLARACGEINKQQQKEDSSSDTENETQPDAGKCKIHSSRLFFRCQTCEVWVCRDCIALEHRLPPQGQCRVVYFVQALDEAKESYAMTTSLEKRVISHLKDELNTAKSNFTYEKTESQQKITYFEMQMNYYQTKVEEVNKLLNKLESYPKSLETAEDNIAKAETPSDLIAATQAGADHSNSLKYLVIEVEKMMRQFPPGASSGILKCGRTGVFNSILSSQTSNLFTESTSPTSRKLFKLKESDLVVPSSSGVLKKECKKTVKLCNSPVTGFSFKNSSKGSFTFGSLSASGSQASSDKRDSLARLFGLSTQSSSDKSGSSASIFG</sequence>
<keyword evidence="1" id="KW-0479">Metal-binding</keyword>
<evidence type="ECO:0000256" key="1">
    <source>
        <dbReference type="ARBA" id="ARBA00022723"/>
    </source>
</evidence>
<name>A0A8J5N1P1_HOMAM</name>
<keyword evidence="3" id="KW-0862">Zinc</keyword>
<dbReference type="PROSITE" id="PS50089">
    <property type="entry name" value="ZF_RING_2"/>
    <property type="match status" value="1"/>
</dbReference>
<keyword evidence="2 4" id="KW-0863">Zinc-finger</keyword>
<feature type="region of interest" description="Disordered" evidence="5">
    <location>
        <begin position="163"/>
        <end position="182"/>
    </location>
</feature>
<evidence type="ECO:0000256" key="2">
    <source>
        <dbReference type="ARBA" id="ARBA00022771"/>
    </source>
</evidence>
<dbReference type="AlphaFoldDB" id="A0A8J5N1P1"/>
<evidence type="ECO:0000313" key="7">
    <source>
        <dbReference type="EMBL" id="KAG7171574.1"/>
    </source>
</evidence>
<gene>
    <name evidence="7" type="primary">Trim59-L1</name>
    <name evidence="7" type="ORF">Hamer_G014709</name>
</gene>
<dbReference type="PROSITE" id="PS00518">
    <property type="entry name" value="ZF_RING_1"/>
    <property type="match status" value="1"/>
</dbReference>
<dbReference type="PANTHER" id="PTHR25462">
    <property type="entry name" value="BONUS, ISOFORM C-RELATED"/>
    <property type="match status" value="1"/>
</dbReference>
<evidence type="ECO:0000256" key="5">
    <source>
        <dbReference type="SAM" id="MobiDB-lite"/>
    </source>
</evidence>
<feature type="domain" description="RING-type" evidence="6">
    <location>
        <begin position="93"/>
        <end position="134"/>
    </location>
</feature>
<dbReference type="InterPro" id="IPR001841">
    <property type="entry name" value="Znf_RING"/>
</dbReference>
<keyword evidence="8" id="KW-1185">Reference proteome</keyword>
<dbReference type="SMART" id="SM00184">
    <property type="entry name" value="RING"/>
    <property type="match status" value="1"/>
</dbReference>
<dbReference type="Proteomes" id="UP000747542">
    <property type="component" value="Unassembled WGS sequence"/>
</dbReference>